<feature type="compositionally biased region" description="Polar residues" evidence="1">
    <location>
        <begin position="1"/>
        <end position="14"/>
    </location>
</feature>
<sequence length="38" mass="4555">MSSSRFIGTKSMMSLSRRKRPYKGLDDRRKKPPNWKMP</sequence>
<dbReference type="EnsemblPlants" id="OPUNC12G06650.1">
    <property type="protein sequence ID" value="OPUNC12G06650.1"/>
    <property type="gene ID" value="OPUNC12G06650"/>
</dbReference>
<dbReference type="AlphaFoldDB" id="A0A0E0MKZ8"/>
<reference evidence="2" key="1">
    <citation type="submission" date="2015-04" db="UniProtKB">
        <authorList>
            <consortium name="EnsemblPlants"/>
        </authorList>
    </citation>
    <scope>IDENTIFICATION</scope>
</reference>
<accession>A0A0E0MKZ8</accession>
<reference evidence="2" key="2">
    <citation type="submission" date="2018-05" db="EMBL/GenBank/DDBJ databases">
        <title>OpunRS2 (Oryza punctata Reference Sequence Version 2).</title>
        <authorList>
            <person name="Zhang J."/>
            <person name="Kudrna D."/>
            <person name="Lee S."/>
            <person name="Talag J."/>
            <person name="Welchert J."/>
            <person name="Wing R.A."/>
        </authorList>
    </citation>
    <scope>NUCLEOTIDE SEQUENCE [LARGE SCALE GENOMIC DNA]</scope>
</reference>
<evidence type="ECO:0000313" key="3">
    <source>
        <dbReference type="Proteomes" id="UP000026962"/>
    </source>
</evidence>
<proteinExistence type="predicted"/>
<dbReference type="Proteomes" id="UP000026962">
    <property type="component" value="Chromosome 12"/>
</dbReference>
<name>A0A0E0MKZ8_ORYPU</name>
<keyword evidence="3" id="KW-1185">Reference proteome</keyword>
<feature type="region of interest" description="Disordered" evidence="1">
    <location>
        <begin position="1"/>
        <end position="38"/>
    </location>
</feature>
<dbReference type="HOGENOM" id="CLU_3336402_0_0_1"/>
<organism evidence="2">
    <name type="scientific">Oryza punctata</name>
    <name type="common">Red rice</name>
    <dbReference type="NCBI Taxonomy" id="4537"/>
    <lineage>
        <taxon>Eukaryota</taxon>
        <taxon>Viridiplantae</taxon>
        <taxon>Streptophyta</taxon>
        <taxon>Embryophyta</taxon>
        <taxon>Tracheophyta</taxon>
        <taxon>Spermatophyta</taxon>
        <taxon>Magnoliopsida</taxon>
        <taxon>Liliopsida</taxon>
        <taxon>Poales</taxon>
        <taxon>Poaceae</taxon>
        <taxon>BOP clade</taxon>
        <taxon>Oryzoideae</taxon>
        <taxon>Oryzeae</taxon>
        <taxon>Oryzinae</taxon>
        <taxon>Oryza</taxon>
    </lineage>
</organism>
<evidence type="ECO:0000256" key="1">
    <source>
        <dbReference type="SAM" id="MobiDB-lite"/>
    </source>
</evidence>
<protein>
    <submittedName>
        <fullName evidence="2">Uncharacterized protein</fullName>
    </submittedName>
</protein>
<evidence type="ECO:0000313" key="2">
    <source>
        <dbReference type="EnsemblPlants" id="OPUNC12G06650.1"/>
    </source>
</evidence>
<dbReference type="Gramene" id="OPUNC12G06650.1">
    <property type="protein sequence ID" value="OPUNC12G06650.1"/>
    <property type="gene ID" value="OPUNC12G06650"/>
</dbReference>